<evidence type="ECO:0000259" key="4">
    <source>
        <dbReference type="Pfam" id="PF02705"/>
    </source>
</evidence>
<dbReference type="EMBL" id="AP027732">
    <property type="protein sequence ID" value="BDZ47817.1"/>
    <property type="molecule type" value="Genomic_DNA"/>
</dbReference>
<gene>
    <name evidence="5" type="ORF">GCM10025867_00580</name>
</gene>
<comment type="similarity">
    <text evidence="1">Belongs to the HAK/KUP transporter (TC 2.A.72) family.</text>
</comment>
<feature type="transmembrane region" description="Helical" evidence="3">
    <location>
        <begin position="66"/>
        <end position="87"/>
    </location>
</feature>
<sequence>MTETRSPEPAVETTGDHHHGGGASTTALALAALGVVFGDIGTSPLYALRTVFTIDDGAVNASREDVFGVISMMFWSITIVVSVKYVLVLMRADNNGEGGVMALAALARRLYSKRRGGAAIFLVIGIVGSLSSTATP</sequence>
<evidence type="ECO:0000256" key="1">
    <source>
        <dbReference type="ARBA" id="ARBA00007019"/>
    </source>
</evidence>
<dbReference type="InterPro" id="IPR053951">
    <property type="entry name" value="K_trans_N"/>
</dbReference>
<reference evidence="6" key="1">
    <citation type="journal article" date="2019" name="Int. J. Syst. Evol. Microbiol.">
        <title>The Global Catalogue of Microorganisms (GCM) 10K type strain sequencing project: providing services to taxonomists for standard genome sequencing and annotation.</title>
        <authorList>
            <consortium name="The Broad Institute Genomics Platform"/>
            <consortium name="The Broad Institute Genome Sequencing Center for Infectious Disease"/>
            <person name="Wu L."/>
            <person name="Ma J."/>
        </authorList>
    </citation>
    <scope>NUCLEOTIDE SEQUENCE [LARGE SCALE GENOMIC DNA]</scope>
    <source>
        <strain evidence="6">NBRC 108728</strain>
    </source>
</reference>
<keyword evidence="3" id="KW-0812">Transmembrane</keyword>
<keyword evidence="3" id="KW-1133">Transmembrane helix</keyword>
<dbReference type="Pfam" id="PF02705">
    <property type="entry name" value="K_trans"/>
    <property type="match status" value="1"/>
</dbReference>
<evidence type="ECO:0000313" key="6">
    <source>
        <dbReference type="Proteomes" id="UP001321486"/>
    </source>
</evidence>
<dbReference type="InterPro" id="IPR003855">
    <property type="entry name" value="K+_transporter"/>
</dbReference>
<organism evidence="5 6">
    <name type="scientific">Frondihabitans sucicola</name>
    <dbReference type="NCBI Taxonomy" id="1268041"/>
    <lineage>
        <taxon>Bacteria</taxon>
        <taxon>Bacillati</taxon>
        <taxon>Actinomycetota</taxon>
        <taxon>Actinomycetes</taxon>
        <taxon>Micrococcales</taxon>
        <taxon>Microbacteriaceae</taxon>
        <taxon>Frondihabitans</taxon>
    </lineage>
</organism>
<feature type="domain" description="K+ potassium transporter integral membrane" evidence="4">
    <location>
        <begin position="28"/>
        <end position="129"/>
    </location>
</feature>
<protein>
    <recommendedName>
        <fullName evidence="4">K+ potassium transporter integral membrane domain-containing protein</fullName>
    </recommendedName>
</protein>
<evidence type="ECO:0000256" key="3">
    <source>
        <dbReference type="SAM" id="Phobius"/>
    </source>
</evidence>
<dbReference type="PANTHER" id="PTHR30540">
    <property type="entry name" value="OSMOTIC STRESS POTASSIUM TRANSPORTER"/>
    <property type="match status" value="1"/>
</dbReference>
<keyword evidence="3" id="KW-0472">Membrane</keyword>
<dbReference type="PANTHER" id="PTHR30540:SF79">
    <property type="entry name" value="LOW AFFINITY POTASSIUM TRANSPORT SYSTEM PROTEIN KUP"/>
    <property type="match status" value="1"/>
</dbReference>
<dbReference type="Proteomes" id="UP001321486">
    <property type="component" value="Chromosome"/>
</dbReference>
<feature type="region of interest" description="Disordered" evidence="2">
    <location>
        <begin position="1"/>
        <end position="22"/>
    </location>
</feature>
<accession>A0ABN6XS36</accession>
<feature type="transmembrane region" description="Helical" evidence="3">
    <location>
        <begin position="116"/>
        <end position="134"/>
    </location>
</feature>
<name>A0ABN6XS36_9MICO</name>
<evidence type="ECO:0000256" key="2">
    <source>
        <dbReference type="SAM" id="MobiDB-lite"/>
    </source>
</evidence>
<feature type="transmembrane region" description="Helical" evidence="3">
    <location>
        <begin position="27"/>
        <end position="46"/>
    </location>
</feature>
<proteinExistence type="inferred from homology"/>
<evidence type="ECO:0000313" key="5">
    <source>
        <dbReference type="EMBL" id="BDZ47817.1"/>
    </source>
</evidence>
<keyword evidence="6" id="KW-1185">Reference proteome</keyword>